<sequence>MRSLIKLGRAADTGIPITLGSFVYEQGVRSVRFSLIMSYYHIEDLKEGDATWPRGETLRVYVDESAVPTSTPFAAHANAAAYERYGQIRREVKVDGFPGRVFGITPRDQARSACLFMVGGRLQRKDEVTGHRINHLLRLMEAVLLAHSVKNGGSFSARPWAVGFDGNRQPIWQPSGVGHGGRMTLVKIDEEPVEPLLPPTFPRSSCLDRDLMLRALSEGTQRGTFAFPPSSNSELGLKLASILLIKGGRAEWLLQELGFDLDKALKALKVDLFCTSFDVWLRASWTELRAVESPFVRTTSLI</sequence>
<evidence type="ECO:0000313" key="2">
    <source>
        <dbReference type="Proteomes" id="UP000078113"/>
    </source>
</evidence>
<comment type="caution">
    <text evidence="1">The sequence shown here is derived from an EMBL/GenBank/DDBJ whole genome shotgun (WGS) entry which is preliminary data.</text>
</comment>
<organism evidence="1 2">
    <name type="scientific">Tilletia walkeri</name>
    <dbReference type="NCBI Taxonomy" id="117179"/>
    <lineage>
        <taxon>Eukaryota</taxon>
        <taxon>Fungi</taxon>
        <taxon>Dikarya</taxon>
        <taxon>Basidiomycota</taxon>
        <taxon>Ustilaginomycotina</taxon>
        <taxon>Exobasidiomycetes</taxon>
        <taxon>Tilletiales</taxon>
        <taxon>Tilletiaceae</taxon>
        <taxon>Tilletia</taxon>
    </lineage>
</organism>
<dbReference type="AlphaFoldDB" id="A0A8X7N2X5"/>
<dbReference type="EMBL" id="LWDG02001092">
    <property type="protein sequence ID" value="KAE8261005.1"/>
    <property type="molecule type" value="Genomic_DNA"/>
</dbReference>
<protein>
    <submittedName>
        <fullName evidence="1">Uncharacterized protein</fullName>
    </submittedName>
</protein>
<reference evidence="1" key="2">
    <citation type="journal article" date="2019" name="IMA Fungus">
        <title>Genome sequencing and comparison of five Tilletia species to identify candidate genes for the detection of regulated species infecting wheat.</title>
        <authorList>
            <person name="Nguyen H.D.T."/>
            <person name="Sultana T."/>
            <person name="Kesanakurti P."/>
            <person name="Hambleton S."/>
        </authorList>
    </citation>
    <scope>NUCLEOTIDE SEQUENCE</scope>
    <source>
        <strain evidence="1">DAOMC 236422</strain>
    </source>
</reference>
<accession>A0A8X7N2X5</accession>
<gene>
    <name evidence="1" type="ORF">A4X09_0g7727</name>
</gene>
<proteinExistence type="predicted"/>
<evidence type="ECO:0000313" key="1">
    <source>
        <dbReference type="EMBL" id="KAE8261005.1"/>
    </source>
</evidence>
<reference evidence="1" key="1">
    <citation type="submission" date="2016-04" db="EMBL/GenBank/DDBJ databases">
        <authorList>
            <person name="Nguyen H.D."/>
            <person name="Samba Siva P."/>
            <person name="Cullis J."/>
            <person name="Levesque C.A."/>
            <person name="Hambleton S."/>
        </authorList>
    </citation>
    <scope>NUCLEOTIDE SEQUENCE</scope>
    <source>
        <strain evidence="1">DAOMC 236422</strain>
    </source>
</reference>
<dbReference type="Proteomes" id="UP000078113">
    <property type="component" value="Unassembled WGS sequence"/>
</dbReference>
<keyword evidence="2" id="KW-1185">Reference proteome</keyword>
<name>A0A8X7N2X5_9BASI</name>